<evidence type="ECO:0000256" key="1">
    <source>
        <dbReference type="SAM" id="MobiDB-lite"/>
    </source>
</evidence>
<dbReference type="Proteomes" id="UP000007305">
    <property type="component" value="Chromosome 4"/>
</dbReference>
<dbReference type="Gramene" id="Zm00001eb189520_T001">
    <property type="protein sequence ID" value="Zm00001eb189520_P001"/>
    <property type="gene ID" value="Zm00001eb189520"/>
</dbReference>
<keyword evidence="2" id="KW-0812">Transmembrane</keyword>
<name>A0A804NVJ8_MAIZE</name>
<feature type="region of interest" description="Disordered" evidence="1">
    <location>
        <begin position="96"/>
        <end position="126"/>
    </location>
</feature>
<dbReference type="EnsemblPlants" id="Zm00001eb189520_T001">
    <property type="protein sequence ID" value="Zm00001eb189520_P001"/>
    <property type="gene ID" value="Zm00001eb189520"/>
</dbReference>
<keyword evidence="4" id="KW-1185">Reference proteome</keyword>
<protein>
    <submittedName>
        <fullName evidence="3">Uncharacterized protein</fullName>
    </submittedName>
</protein>
<sequence>MANSGVTALGHVLVCWALVFEVGMGSKGAVLSSAISYFVNLTMLMLALYGRLSSVQRVREDMDWILHGGLQRPSPVHQALHPDPVDDDGLTVRTQRLSSVSGSAGTVHGETGPADLAASELIPSGG</sequence>
<organism evidence="3 4">
    <name type="scientific">Zea mays</name>
    <name type="common">Maize</name>
    <dbReference type="NCBI Taxonomy" id="4577"/>
    <lineage>
        <taxon>Eukaryota</taxon>
        <taxon>Viridiplantae</taxon>
        <taxon>Streptophyta</taxon>
        <taxon>Embryophyta</taxon>
        <taxon>Tracheophyta</taxon>
        <taxon>Spermatophyta</taxon>
        <taxon>Magnoliopsida</taxon>
        <taxon>Liliopsida</taxon>
        <taxon>Poales</taxon>
        <taxon>Poaceae</taxon>
        <taxon>PACMAD clade</taxon>
        <taxon>Panicoideae</taxon>
        <taxon>Andropogonodae</taxon>
        <taxon>Andropogoneae</taxon>
        <taxon>Tripsacinae</taxon>
        <taxon>Zea</taxon>
    </lineage>
</organism>
<reference evidence="3" key="2">
    <citation type="submission" date="2019-07" db="EMBL/GenBank/DDBJ databases">
        <authorList>
            <person name="Seetharam A."/>
            <person name="Woodhouse M."/>
            <person name="Cannon E."/>
        </authorList>
    </citation>
    <scope>NUCLEOTIDE SEQUENCE [LARGE SCALE GENOMIC DNA]</scope>
    <source>
        <strain evidence="3">cv. B73</strain>
    </source>
</reference>
<accession>A0A804NVJ8</accession>
<proteinExistence type="predicted"/>
<reference evidence="4" key="1">
    <citation type="journal article" date="2009" name="Science">
        <title>The B73 maize genome: complexity, diversity, and dynamics.</title>
        <authorList>
            <person name="Schnable P.S."/>
            <person name="Ware D."/>
            <person name="Fulton R.S."/>
            <person name="Stein J.C."/>
            <person name="Wei F."/>
            <person name="Pasternak S."/>
            <person name="Liang C."/>
            <person name="Zhang J."/>
            <person name="Fulton L."/>
            <person name="Graves T.A."/>
            <person name="Minx P."/>
            <person name="Reily A.D."/>
            <person name="Courtney L."/>
            <person name="Kruchowski S.S."/>
            <person name="Tomlinson C."/>
            <person name="Strong C."/>
            <person name="Delehaunty K."/>
            <person name="Fronick C."/>
            <person name="Courtney B."/>
            <person name="Rock S.M."/>
            <person name="Belter E."/>
            <person name="Du F."/>
            <person name="Kim K."/>
            <person name="Abbott R.M."/>
            <person name="Cotton M."/>
            <person name="Levy A."/>
            <person name="Marchetto P."/>
            <person name="Ochoa K."/>
            <person name="Jackson S.M."/>
            <person name="Gillam B."/>
            <person name="Chen W."/>
            <person name="Yan L."/>
            <person name="Higginbotham J."/>
            <person name="Cardenas M."/>
            <person name="Waligorski J."/>
            <person name="Applebaum E."/>
            <person name="Phelps L."/>
            <person name="Falcone J."/>
            <person name="Kanchi K."/>
            <person name="Thane T."/>
            <person name="Scimone A."/>
            <person name="Thane N."/>
            <person name="Henke J."/>
            <person name="Wang T."/>
            <person name="Ruppert J."/>
            <person name="Shah N."/>
            <person name="Rotter K."/>
            <person name="Hodges J."/>
            <person name="Ingenthron E."/>
            <person name="Cordes M."/>
            <person name="Kohlberg S."/>
            <person name="Sgro J."/>
            <person name="Delgado B."/>
            <person name="Mead K."/>
            <person name="Chinwalla A."/>
            <person name="Leonard S."/>
            <person name="Crouse K."/>
            <person name="Collura K."/>
            <person name="Kudrna D."/>
            <person name="Currie J."/>
            <person name="He R."/>
            <person name="Angelova A."/>
            <person name="Rajasekar S."/>
            <person name="Mueller T."/>
            <person name="Lomeli R."/>
            <person name="Scara G."/>
            <person name="Ko A."/>
            <person name="Delaney K."/>
            <person name="Wissotski M."/>
            <person name="Lopez G."/>
            <person name="Campos D."/>
            <person name="Braidotti M."/>
            <person name="Ashley E."/>
            <person name="Golser W."/>
            <person name="Kim H."/>
            <person name="Lee S."/>
            <person name="Lin J."/>
            <person name="Dujmic Z."/>
            <person name="Kim W."/>
            <person name="Talag J."/>
            <person name="Zuccolo A."/>
            <person name="Fan C."/>
            <person name="Sebastian A."/>
            <person name="Kramer M."/>
            <person name="Spiegel L."/>
            <person name="Nascimento L."/>
            <person name="Zutavern T."/>
            <person name="Miller B."/>
            <person name="Ambroise C."/>
            <person name="Muller S."/>
            <person name="Spooner W."/>
            <person name="Narechania A."/>
            <person name="Ren L."/>
            <person name="Wei S."/>
            <person name="Kumari S."/>
            <person name="Faga B."/>
            <person name="Levy M.J."/>
            <person name="McMahan L."/>
            <person name="Van Buren P."/>
            <person name="Vaughn M.W."/>
            <person name="Ying K."/>
            <person name="Yeh C.-T."/>
            <person name="Emrich S.J."/>
            <person name="Jia Y."/>
            <person name="Kalyanaraman A."/>
            <person name="Hsia A.-P."/>
            <person name="Barbazuk W.B."/>
            <person name="Baucom R.S."/>
            <person name="Brutnell T.P."/>
            <person name="Carpita N.C."/>
            <person name="Chaparro C."/>
            <person name="Chia J.-M."/>
            <person name="Deragon J.-M."/>
            <person name="Estill J.C."/>
            <person name="Fu Y."/>
            <person name="Jeddeloh J.A."/>
            <person name="Han Y."/>
            <person name="Lee H."/>
            <person name="Li P."/>
            <person name="Lisch D.R."/>
            <person name="Liu S."/>
            <person name="Liu Z."/>
            <person name="Nagel D.H."/>
            <person name="McCann M.C."/>
            <person name="SanMiguel P."/>
            <person name="Myers A.M."/>
            <person name="Nettleton D."/>
            <person name="Nguyen J."/>
            <person name="Penning B.W."/>
            <person name="Ponnala L."/>
            <person name="Schneider K.L."/>
            <person name="Schwartz D.C."/>
            <person name="Sharma A."/>
            <person name="Soderlund C."/>
            <person name="Springer N.M."/>
            <person name="Sun Q."/>
            <person name="Wang H."/>
            <person name="Waterman M."/>
            <person name="Westerman R."/>
            <person name="Wolfgruber T.K."/>
            <person name="Yang L."/>
            <person name="Yu Y."/>
            <person name="Zhang L."/>
            <person name="Zhou S."/>
            <person name="Zhu Q."/>
            <person name="Bennetzen J.L."/>
            <person name="Dawe R.K."/>
            <person name="Jiang J."/>
            <person name="Jiang N."/>
            <person name="Presting G.G."/>
            <person name="Wessler S.R."/>
            <person name="Aluru S."/>
            <person name="Martienssen R.A."/>
            <person name="Clifton S.W."/>
            <person name="McCombie W.R."/>
            <person name="Wing R.A."/>
            <person name="Wilson R.K."/>
        </authorList>
    </citation>
    <scope>NUCLEOTIDE SEQUENCE [LARGE SCALE GENOMIC DNA]</scope>
    <source>
        <strain evidence="4">cv. B73</strain>
    </source>
</reference>
<evidence type="ECO:0000313" key="4">
    <source>
        <dbReference type="Proteomes" id="UP000007305"/>
    </source>
</evidence>
<dbReference type="AlphaFoldDB" id="A0A804NVJ8"/>
<reference evidence="3" key="3">
    <citation type="submission" date="2021-05" db="UniProtKB">
        <authorList>
            <consortium name="EnsemblPlants"/>
        </authorList>
    </citation>
    <scope>IDENTIFICATION</scope>
    <source>
        <strain evidence="3">cv. B73</strain>
    </source>
</reference>
<keyword evidence="2" id="KW-1133">Transmembrane helix</keyword>
<evidence type="ECO:0000256" key="2">
    <source>
        <dbReference type="SAM" id="Phobius"/>
    </source>
</evidence>
<keyword evidence="2" id="KW-0472">Membrane</keyword>
<feature type="transmembrane region" description="Helical" evidence="2">
    <location>
        <begin position="29"/>
        <end position="49"/>
    </location>
</feature>
<evidence type="ECO:0000313" key="3">
    <source>
        <dbReference type="EnsemblPlants" id="Zm00001eb189520_P001"/>
    </source>
</evidence>
<dbReference type="InParanoid" id="A0A804NVJ8"/>